<dbReference type="Pfam" id="PF00149">
    <property type="entry name" value="Metallophos"/>
    <property type="match status" value="1"/>
</dbReference>
<feature type="domain" description="Calcineurin-like phosphoesterase" evidence="1">
    <location>
        <begin position="33"/>
        <end position="241"/>
    </location>
</feature>
<protein>
    <recommendedName>
        <fullName evidence="1">Calcineurin-like phosphoesterase domain-containing protein</fullName>
    </recommendedName>
</protein>
<comment type="caution">
    <text evidence="2">The sequence shown here is derived from an EMBL/GenBank/DDBJ whole genome shotgun (WGS) entry which is preliminary data.</text>
</comment>
<dbReference type="GO" id="GO:0016787">
    <property type="term" value="F:hydrolase activity"/>
    <property type="evidence" value="ECO:0007669"/>
    <property type="project" value="InterPro"/>
</dbReference>
<dbReference type="PANTHER" id="PTHR35769:SF2">
    <property type="entry name" value="CALCINEURIN-LIKE METALLO-PHOSPHOESTERASE SUPERFAMILY PROTEIN"/>
    <property type="match status" value="1"/>
</dbReference>
<dbReference type="SUPFAM" id="SSF56300">
    <property type="entry name" value="Metallo-dependent phosphatases"/>
    <property type="match status" value="1"/>
</dbReference>
<keyword evidence="3" id="KW-1185">Reference proteome</keyword>
<dbReference type="InterPro" id="IPR027629">
    <property type="entry name" value="DevT-like"/>
</dbReference>
<dbReference type="InterPro" id="IPR004843">
    <property type="entry name" value="Calcineurin-like_PHP"/>
</dbReference>
<reference evidence="2 3" key="1">
    <citation type="journal article" date="2013" name="BMC Genomics">
        <title>The miniature genome of a carnivorous plant Genlisea aurea contains a low number of genes and short non-coding sequences.</title>
        <authorList>
            <person name="Leushkin E.V."/>
            <person name="Sutormin R.A."/>
            <person name="Nabieva E.R."/>
            <person name="Penin A.A."/>
            <person name="Kondrashov A.S."/>
            <person name="Logacheva M.D."/>
        </authorList>
    </citation>
    <scope>NUCLEOTIDE SEQUENCE [LARGE SCALE GENOMIC DNA]</scope>
</reference>
<dbReference type="InterPro" id="IPR029052">
    <property type="entry name" value="Metallo-depent_PP-like"/>
</dbReference>
<dbReference type="OrthoDB" id="3664at2759"/>
<name>S8C8I0_9LAMI</name>
<accession>S8C8I0</accession>
<proteinExistence type="predicted"/>
<dbReference type="AlphaFoldDB" id="S8C8I0"/>
<feature type="non-terminal residue" evidence="2">
    <location>
        <position position="1"/>
    </location>
</feature>
<evidence type="ECO:0000259" key="1">
    <source>
        <dbReference type="Pfam" id="PF00149"/>
    </source>
</evidence>
<organism evidence="2 3">
    <name type="scientific">Genlisea aurea</name>
    <dbReference type="NCBI Taxonomy" id="192259"/>
    <lineage>
        <taxon>Eukaryota</taxon>
        <taxon>Viridiplantae</taxon>
        <taxon>Streptophyta</taxon>
        <taxon>Embryophyta</taxon>
        <taxon>Tracheophyta</taxon>
        <taxon>Spermatophyta</taxon>
        <taxon>Magnoliopsida</taxon>
        <taxon>eudicotyledons</taxon>
        <taxon>Gunneridae</taxon>
        <taxon>Pentapetalae</taxon>
        <taxon>asterids</taxon>
        <taxon>lamiids</taxon>
        <taxon>Lamiales</taxon>
        <taxon>Lentibulariaceae</taxon>
        <taxon>Genlisea</taxon>
    </lineage>
</organism>
<evidence type="ECO:0000313" key="3">
    <source>
        <dbReference type="Proteomes" id="UP000015453"/>
    </source>
</evidence>
<feature type="non-terminal residue" evidence="2">
    <location>
        <position position="276"/>
    </location>
</feature>
<evidence type="ECO:0000313" key="2">
    <source>
        <dbReference type="EMBL" id="EPS60701.1"/>
    </source>
</evidence>
<sequence length="276" mass="30226">LYAPPSFLCPAPASCCRRSERCCTDFSMGKSARIAIVGDVHDYWSLEEDTRALRFLKPDLVLFTGDFGNENVDLIASVSNLYFPKAVILGNHDAWSTNVFSSDGKDPVQMQLKILGDDHVGYRRMDFPSFNLSIVGGRPFSHGGSHMFKWRLLLARYGVGDMDASSQRIFEAAIGAPDDHSLVFLAHNGPTGLGSNRDDICGRDWIYCGGDHGDPDLAKAISELRKTTQRIKLVVFGHMHKGLACGGGFRKMVVVGDDGIVYLNGAVVPRVKPFGN</sequence>
<dbReference type="Proteomes" id="UP000015453">
    <property type="component" value="Unassembled WGS sequence"/>
</dbReference>
<dbReference type="EMBL" id="AUSU01007359">
    <property type="protein sequence ID" value="EPS60701.1"/>
    <property type="molecule type" value="Genomic_DNA"/>
</dbReference>
<gene>
    <name evidence="2" type="ORF">M569_14098</name>
</gene>
<dbReference type="PANTHER" id="PTHR35769">
    <property type="entry name" value="CALCINEURIN-LIKE METALLO-PHOSPHOESTERASE SUPERFAMILY PROTEIN"/>
    <property type="match status" value="1"/>
</dbReference>
<dbReference type="NCBIfam" id="TIGR04168">
    <property type="entry name" value="TIGR04168 family protein"/>
    <property type="match status" value="1"/>
</dbReference>
<dbReference type="Gene3D" id="3.60.21.10">
    <property type="match status" value="1"/>
</dbReference>
<dbReference type="CDD" id="cd07397">
    <property type="entry name" value="MPP_NostocDevT-like"/>
    <property type="match status" value="1"/>
</dbReference>